<dbReference type="SUPFAM" id="SSF53822">
    <property type="entry name" value="Periplasmic binding protein-like I"/>
    <property type="match status" value="1"/>
</dbReference>
<dbReference type="SMART" id="SM00345">
    <property type="entry name" value="HTH_GNTR"/>
    <property type="match status" value="1"/>
</dbReference>
<evidence type="ECO:0000313" key="6">
    <source>
        <dbReference type="EMBL" id="THF80375.1"/>
    </source>
</evidence>
<keyword evidence="2" id="KW-0805">Transcription regulation</keyword>
<keyword evidence="7" id="KW-1185">Reference proteome</keyword>
<evidence type="ECO:0000259" key="5">
    <source>
        <dbReference type="PROSITE" id="PS50949"/>
    </source>
</evidence>
<dbReference type="Pfam" id="PF13377">
    <property type="entry name" value="Peripla_BP_3"/>
    <property type="match status" value="1"/>
</dbReference>
<evidence type="ECO:0000313" key="7">
    <source>
        <dbReference type="Proteomes" id="UP000310636"/>
    </source>
</evidence>
<keyword evidence="4" id="KW-0804">Transcription</keyword>
<dbReference type="InterPro" id="IPR046335">
    <property type="entry name" value="LacI/GalR-like_sensor"/>
</dbReference>
<evidence type="ECO:0000256" key="4">
    <source>
        <dbReference type="ARBA" id="ARBA00023163"/>
    </source>
</evidence>
<keyword evidence="3" id="KW-0238">DNA-binding</keyword>
<evidence type="ECO:0000256" key="3">
    <source>
        <dbReference type="ARBA" id="ARBA00023125"/>
    </source>
</evidence>
<comment type="caution">
    <text evidence="6">The sequence shown here is derived from an EMBL/GenBank/DDBJ whole genome shotgun (WGS) entry which is preliminary data.</text>
</comment>
<dbReference type="InterPro" id="IPR000524">
    <property type="entry name" value="Tscrpt_reg_HTH_GntR"/>
</dbReference>
<dbReference type="SUPFAM" id="SSF46785">
    <property type="entry name" value="Winged helix' DNA-binding domain"/>
    <property type="match status" value="1"/>
</dbReference>
<dbReference type="InterPro" id="IPR028082">
    <property type="entry name" value="Peripla_BP_I"/>
</dbReference>
<dbReference type="EMBL" id="SSOB01000011">
    <property type="protein sequence ID" value="THF80375.1"/>
    <property type="molecule type" value="Genomic_DNA"/>
</dbReference>
<dbReference type="PROSITE" id="PS50949">
    <property type="entry name" value="HTH_GNTR"/>
    <property type="match status" value="1"/>
</dbReference>
<organism evidence="6 7">
    <name type="scientific">Cohnella fermenti</name>
    <dbReference type="NCBI Taxonomy" id="2565925"/>
    <lineage>
        <taxon>Bacteria</taxon>
        <taxon>Bacillati</taxon>
        <taxon>Bacillota</taxon>
        <taxon>Bacilli</taxon>
        <taxon>Bacillales</taxon>
        <taxon>Paenibacillaceae</taxon>
        <taxon>Cohnella</taxon>
    </lineage>
</organism>
<gene>
    <name evidence="6" type="ORF">E6C55_10870</name>
</gene>
<feature type="domain" description="HTH gntR-type" evidence="5">
    <location>
        <begin position="4"/>
        <end position="72"/>
    </location>
</feature>
<evidence type="ECO:0000256" key="1">
    <source>
        <dbReference type="ARBA" id="ARBA00022491"/>
    </source>
</evidence>
<dbReference type="Pfam" id="PF00392">
    <property type="entry name" value="GntR"/>
    <property type="match status" value="1"/>
</dbReference>
<name>A0A4S4BYN2_9BACL</name>
<accession>A0A4S4BYN2</accession>
<sequence length="368" mass="41937">MGSNPLYKQIQLYLQEQILSGKLRPGDRVPSERELSAQFQVSQITSKQALSALADANMVIRVKGKGTFVAGRGDKDLLHSVNKGFKGIVGIIFPSIHMPIESLLFYFIQTLLHAAGYQTLIRVTEDDRNKETEAIRMFKLFGVRGYLIFPAIDESYNEEILRLSLEKFPHVLVDRHLPNITSSSVISDNIHGTIGVIHRLLDSGCRNIAFLTQQSMNTNTQERMSGFEKAFTLRELPINKKYWFFVDKGPRNDRETIARLKQFFEAHSEIDAVVAVDTVVAMLAYSVLQEIGLTVPDRMRLVSFDDPKLPFVPFIKQDVESIAKHAVDILLRQMESAYKVERVIVPVRFIENVRYPFPSDLRDRDHDA</sequence>
<dbReference type="RefSeq" id="WP_136369812.1">
    <property type="nucleotide sequence ID" value="NZ_SSOB01000011.1"/>
</dbReference>
<dbReference type="AlphaFoldDB" id="A0A4S4BYN2"/>
<proteinExistence type="predicted"/>
<dbReference type="GO" id="GO:0000976">
    <property type="term" value="F:transcription cis-regulatory region binding"/>
    <property type="evidence" value="ECO:0007669"/>
    <property type="project" value="TreeGrafter"/>
</dbReference>
<dbReference type="OrthoDB" id="9799482at2"/>
<keyword evidence="1" id="KW-0678">Repressor</keyword>
<dbReference type="InterPro" id="IPR036388">
    <property type="entry name" value="WH-like_DNA-bd_sf"/>
</dbReference>
<dbReference type="Gene3D" id="1.10.10.10">
    <property type="entry name" value="Winged helix-like DNA-binding domain superfamily/Winged helix DNA-binding domain"/>
    <property type="match status" value="1"/>
</dbReference>
<dbReference type="GO" id="GO:0003700">
    <property type="term" value="F:DNA-binding transcription factor activity"/>
    <property type="evidence" value="ECO:0007669"/>
    <property type="project" value="InterPro"/>
</dbReference>
<dbReference type="CDD" id="cd06267">
    <property type="entry name" value="PBP1_LacI_sugar_binding-like"/>
    <property type="match status" value="1"/>
</dbReference>
<dbReference type="PANTHER" id="PTHR30146:SF95">
    <property type="entry name" value="RIBOSE OPERON REPRESSOR"/>
    <property type="match status" value="1"/>
</dbReference>
<reference evidence="6 7" key="1">
    <citation type="submission" date="2019-04" db="EMBL/GenBank/DDBJ databases">
        <title>Cohnella sp. nov. isolated from preserved vegetables.</title>
        <authorList>
            <person name="Lin S.-Y."/>
            <person name="Hung M.-H."/>
            <person name="Young C.-C."/>
        </authorList>
    </citation>
    <scope>NUCLEOTIDE SEQUENCE [LARGE SCALE GENOMIC DNA]</scope>
    <source>
        <strain evidence="6 7">CC-MHH1044</strain>
    </source>
</reference>
<evidence type="ECO:0000256" key="2">
    <source>
        <dbReference type="ARBA" id="ARBA00023015"/>
    </source>
</evidence>
<protein>
    <submittedName>
        <fullName evidence="6">GntR family transcriptional regulator</fullName>
    </submittedName>
</protein>
<dbReference type="InterPro" id="IPR036390">
    <property type="entry name" value="WH_DNA-bd_sf"/>
</dbReference>
<dbReference type="Gene3D" id="3.40.50.2300">
    <property type="match status" value="2"/>
</dbReference>
<dbReference type="PANTHER" id="PTHR30146">
    <property type="entry name" value="LACI-RELATED TRANSCRIPTIONAL REPRESSOR"/>
    <property type="match status" value="1"/>
</dbReference>
<dbReference type="Proteomes" id="UP000310636">
    <property type="component" value="Unassembled WGS sequence"/>
</dbReference>
<dbReference type="CDD" id="cd07377">
    <property type="entry name" value="WHTH_GntR"/>
    <property type="match status" value="1"/>
</dbReference>